<reference evidence="2" key="1">
    <citation type="submission" date="2016-06" db="EMBL/GenBank/DDBJ databases">
        <title>Parallel loss of symbiosis genes in relatives of nitrogen-fixing non-legume Parasponia.</title>
        <authorList>
            <person name="Van Velzen R."/>
            <person name="Holmer R."/>
            <person name="Bu F."/>
            <person name="Rutten L."/>
            <person name="Van Zeijl A."/>
            <person name="Liu W."/>
            <person name="Santuari L."/>
            <person name="Cao Q."/>
            <person name="Sharma T."/>
            <person name="Shen D."/>
            <person name="Roswanjaya Y."/>
            <person name="Wardhani T."/>
            <person name="Kalhor M.S."/>
            <person name="Jansen J."/>
            <person name="Van den Hoogen J."/>
            <person name="Gungor B."/>
            <person name="Hartog M."/>
            <person name="Hontelez J."/>
            <person name="Verver J."/>
            <person name="Yang W.-C."/>
            <person name="Schijlen E."/>
            <person name="Repin R."/>
            <person name="Schilthuizen M."/>
            <person name="Schranz E."/>
            <person name="Heidstra R."/>
            <person name="Miyata K."/>
            <person name="Fedorova E."/>
            <person name="Kohlen W."/>
            <person name="Bisseling T."/>
            <person name="Smit S."/>
            <person name="Geurts R."/>
        </authorList>
    </citation>
    <scope>NUCLEOTIDE SEQUENCE [LARGE SCALE GENOMIC DNA]</scope>
    <source>
        <strain evidence="2">cv. WU1-14</strain>
    </source>
</reference>
<accession>A0A2P5CYD9</accession>
<sequence length="301" mass="33293">MRAKAPIGRYLVMLSEDKIGVQGTGDHVIDSDDELEGLFISKDDVDTTSPSQATTEVIEAVVAAESSIIGDIPTVAVEASITDDTPPSLTSIPPTLRVSIGTTEVSMVKRKWVFVIGEEESHSINAKCPLGKDPTVKFELETLSLKNVDLTTRCSIAQLAAARSFYSSHIEGLTRLLNAIVGVVKQSKIFFTMLKANFDLYQSLEDARAELASLAQAYAKLKNRSYRVIWLTWGSPSLPVIELLMRLKKQRRLRRKLSWRHTPCSAGSTNPIRAEVSGHEEQVVRCREIKDKVSEIGEHPF</sequence>
<evidence type="ECO:0000313" key="2">
    <source>
        <dbReference type="Proteomes" id="UP000237105"/>
    </source>
</evidence>
<evidence type="ECO:0000313" key="1">
    <source>
        <dbReference type="EMBL" id="PON66046.1"/>
    </source>
</evidence>
<proteinExistence type="predicted"/>
<keyword evidence="2" id="KW-1185">Reference proteome</keyword>
<organism evidence="1 2">
    <name type="scientific">Parasponia andersonii</name>
    <name type="common">Sponia andersonii</name>
    <dbReference type="NCBI Taxonomy" id="3476"/>
    <lineage>
        <taxon>Eukaryota</taxon>
        <taxon>Viridiplantae</taxon>
        <taxon>Streptophyta</taxon>
        <taxon>Embryophyta</taxon>
        <taxon>Tracheophyta</taxon>
        <taxon>Spermatophyta</taxon>
        <taxon>Magnoliopsida</taxon>
        <taxon>eudicotyledons</taxon>
        <taxon>Gunneridae</taxon>
        <taxon>Pentapetalae</taxon>
        <taxon>rosids</taxon>
        <taxon>fabids</taxon>
        <taxon>Rosales</taxon>
        <taxon>Cannabaceae</taxon>
        <taxon>Parasponia</taxon>
    </lineage>
</organism>
<gene>
    <name evidence="1" type="ORF">PanWU01x14_112730</name>
</gene>
<protein>
    <submittedName>
        <fullName evidence="1">Uncharacterized protein</fullName>
    </submittedName>
</protein>
<name>A0A2P5CYD9_PARAD</name>
<dbReference type="EMBL" id="JXTB01000083">
    <property type="protein sequence ID" value="PON66046.1"/>
    <property type="molecule type" value="Genomic_DNA"/>
</dbReference>
<dbReference type="AlphaFoldDB" id="A0A2P5CYD9"/>
<comment type="caution">
    <text evidence="1">The sequence shown here is derived from an EMBL/GenBank/DDBJ whole genome shotgun (WGS) entry which is preliminary data.</text>
</comment>
<dbReference type="Proteomes" id="UP000237105">
    <property type="component" value="Unassembled WGS sequence"/>
</dbReference>